<dbReference type="VEuPathDB" id="VectorBase:GPAI002442"/>
<reference evidence="1" key="2">
    <citation type="submission" date="2020-05" db="UniProtKB">
        <authorList>
            <consortium name="EnsemblMetazoa"/>
        </authorList>
    </citation>
    <scope>IDENTIFICATION</scope>
    <source>
        <strain evidence="1">IAEA</strain>
    </source>
</reference>
<evidence type="ECO:0000313" key="1">
    <source>
        <dbReference type="EnsemblMetazoa" id="GPAI002442-PA"/>
    </source>
</evidence>
<name>A0A1A9Z375_GLOPL</name>
<proteinExistence type="predicted"/>
<dbReference type="Proteomes" id="UP000092445">
    <property type="component" value="Unassembled WGS sequence"/>
</dbReference>
<protein>
    <submittedName>
        <fullName evidence="1">Uncharacterized protein</fullName>
    </submittedName>
</protein>
<accession>A0A1A9Z375</accession>
<dbReference type="AlphaFoldDB" id="A0A1A9Z375"/>
<dbReference type="EnsemblMetazoa" id="GPAI002442-RA">
    <property type="protein sequence ID" value="GPAI002442-PA"/>
    <property type="gene ID" value="GPAI002442"/>
</dbReference>
<organism evidence="1 2">
    <name type="scientific">Glossina pallidipes</name>
    <name type="common">Tsetse fly</name>
    <dbReference type="NCBI Taxonomy" id="7398"/>
    <lineage>
        <taxon>Eukaryota</taxon>
        <taxon>Metazoa</taxon>
        <taxon>Ecdysozoa</taxon>
        <taxon>Arthropoda</taxon>
        <taxon>Hexapoda</taxon>
        <taxon>Insecta</taxon>
        <taxon>Pterygota</taxon>
        <taxon>Neoptera</taxon>
        <taxon>Endopterygota</taxon>
        <taxon>Diptera</taxon>
        <taxon>Brachycera</taxon>
        <taxon>Muscomorpha</taxon>
        <taxon>Hippoboscoidea</taxon>
        <taxon>Glossinidae</taxon>
        <taxon>Glossina</taxon>
    </lineage>
</organism>
<evidence type="ECO:0000313" key="2">
    <source>
        <dbReference type="Proteomes" id="UP000092445"/>
    </source>
</evidence>
<keyword evidence="2" id="KW-1185">Reference proteome</keyword>
<reference evidence="2" key="1">
    <citation type="submission" date="2014-03" db="EMBL/GenBank/DDBJ databases">
        <authorList>
            <person name="Aksoy S."/>
            <person name="Warren W."/>
            <person name="Wilson R.K."/>
        </authorList>
    </citation>
    <scope>NUCLEOTIDE SEQUENCE [LARGE SCALE GENOMIC DNA]</scope>
    <source>
        <strain evidence="2">IAEA</strain>
    </source>
</reference>
<sequence length="108" mass="12580">MLGDKSAEKDVWNVCVRASNDHSGILTSNSLIPMKFRHASRNVLINNIFMVLAHEFPYRKHRFKIHAFDYKHHPKHETTDVVNYLLHLLMHSCMALKTGMRLHVSNSE</sequence>